<feature type="transmembrane region" description="Helical" evidence="9">
    <location>
        <begin position="474"/>
        <end position="495"/>
    </location>
</feature>
<feature type="transmembrane region" description="Helical" evidence="9">
    <location>
        <begin position="287"/>
        <end position="307"/>
    </location>
</feature>
<evidence type="ECO:0000313" key="11">
    <source>
        <dbReference type="Proteomes" id="UP000469215"/>
    </source>
</evidence>
<dbReference type="PANTHER" id="PTHR30047">
    <property type="entry name" value="HIGH-AFFINITY CHOLINE TRANSPORT PROTEIN-RELATED"/>
    <property type="match status" value="1"/>
</dbReference>
<dbReference type="PANTHER" id="PTHR30047:SF7">
    <property type="entry name" value="HIGH-AFFINITY CHOLINE TRANSPORT PROTEIN"/>
    <property type="match status" value="1"/>
</dbReference>
<feature type="transmembrane region" description="Helical" evidence="9">
    <location>
        <begin position="68"/>
        <end position="88"/>
    </location>
</feature>
<feature type="transmembrane region" description="Helical" evidence="9">
    <location>
        <begin position="253"/>
        <end position="275"/>
    </location>
</feature>
<feature type="transmembrane region" description="Helical" evidence="9">
    <location>
        <begin position="108"/>
        <end position="128"/>
    </location>
</feature>
<keyword evidence="6 9" id="KW-1133">Transmembrane helix</keyword>
<comment type="caution">
    <text evidence="10">The sequence shown here is derived from an EMBL/GenBank/DDBJ whole genome shotgun (WGS) entry which is preliminary data.</text>
</comment>
<protein>
    <submittedName>
        <fullName evidence="10">BCCT family transporter</fullName>
    </submittedName>
</protein>
<proteinExistence type="inferred from homology"/>
<sequence>MSRPREAEEPTTAEAPTPPSKAIAPPPNWPVLAISGAMIIAIAAWAIIAPENANTVITTIVGWLSANFGWYYILTATLMVVFVIIIALSRMGRIKLGPDHSRPQFNLFTWTAMLFAAGIGIDLMFFSVSEPASQFLSPPEGAVDQPLDPSTDPAGRARMAVVWTLFHYGITGWAMYALMGMAFAYFAYRKGMPLSIRSILYWALGKRINGWLGHTVDIAAVLGTVFGIATSLGIGVVQLNFGLYLMFGIPQGVAAQIGLIALSVILATISTVTGVEKGIRRLSELNVILAIVLLGWVTVTGNTRFLFDSLVTDIGDYAANFPHMMLNVFPFIQPDDWMASWTLFFWAWWIAWAPFVGLFLARISRGRTIRQFVTGVLVVPFAFIAIFISIFGNSALHRILGGDLQFAQTAMDQPESAFYMLLESYPGAFFVIGLATVVGLLFYVTSADSGALVLANFTCTTDDPKQDGPKGLRVFWAVATGVLTLAMLIVGGVATLQAATLIIGLPFSVVLYLVMISLYRALHQETLQADGRMASLPTRLVSGDGLSWKQRLKRSTSFPAVGAVRKYADTVAKPALQEVGRELAESGADVSVDTAEVPSLHLPQVSLRVEFGEDGPFVYQIYPVAAETPSFAIRSQSPGADTYYRLEVFTADGSRGYDVFGFTKEQLISDVISNYESHLEYLRISDGTPVDLTESRQTITTDWADDFASESEEPS</sequence>
<dbReference type="NCBIfam" id="TIGR00842">
    <property type="entry name" value="bcct"/>
    <property type="match status" value="1"/>
</dbReference>
<evidence type="ECO:0000256" key="2">
    <source>
        <dbReference type="ARBA" id="ARBA00005658"/>
    </source>
</evidence>
<evidence type="ECO:0000256" key="1">
    <source>
        <dbReference type="ARBA" id="ARBA00004651"/>
    </source>
</evidence>
<dbReference type="NCBIfam" id="NF007399">
    <property type="entry name" value="PRK09928.1"/>
    <property type="match status" value="1"/>
</dbReference>
<feature type="transmembrane region" description="Helical" evidence="9">
    <location>
        <begin position="501"/>
        <end position="522"/>
    </location>
</feature>
<evidence type="ECO:0000313" key="10">
    <source>
        <dbReference type="EMBL" id="MYM19127.1"/>
    </source>
</evidence>
<keyword evidence="7 9" id="KW-0472">Membrane</keyword>
<dbReference type="GO" id="GO:0005886">
    <property type="term" value="C:plasma membrane"/>
    <property type="evidence" value="ECO:0007669"/>
    <property type="project" value="UniProtKB-SubCell"/>
</dbReference>
<feature type="transmembrane region" description="Helical" evidence="9">
    <location>
        <begin position="165"/>
        <end position="188"/>
    </location>
</feature>
<feature type="transmembrane region" description="Helical" evidence="9">
    <location>
        <begin position="216"/>
        <end position="241"/>
    </location>
</feature>
<dbReference type="GO" id="GO:0022857">
    <property type="term" value="F:transmembrane transporter activity"/>
    <property type="evidence" value="ECO:0007669"/>
    <property type="project" value="InterPro"/>
</dbReference>
<keyword evidence="5 9" id="KW-0812">Transmembrane</keyword>
<reference evidence="10 11" key="1">
    <citation type="submission" date="2020-01" db="EMBL/GenBank/DDBJ databases">
        <authorList>
            <person name="Deng T."/>
        </authorList>
    </citation>
    <scope>NUCLEOTIDE SEQUENCE [LARGE SCALE GENOMIC DNA]</scope>
    <source>
        <strain evidence="10 11">5221</strain>
    </source>
</reference>
<dbReference type="EMBL" id="WWEQ01000010">
    <property type="protein sequence ID" value="MYM19127.1"/>
    <property type="molecule type" value="Genomic_DNA"/>
</dbReference>
<evidence type="ECO:0000256" key="7">
    <source>
        <dbReference type="ARBA" id="ARBA00023136"/>
    </source>
</evidence>
<feature type="transmembrane region" description="Helical" evidence="9">
    <location>
        <begin position="372"/>
        <end position="392"/>
    </location>
</feature>
<evidence type="ECO:0000256" key="3">
    <source>
        <dbReference type="ARBA" id="ARBA00022448"/>
    </source>
</evidence>
<evidence type="ECO:0000256" key="8">
    <source>
        <dbReference type="SAM" id="MobiDB-lite"/>
    </source>
</evidence>
<dbReference type="RefSeq" id="WP_160952562.1">
    <property type="nucleotide sequence ID" value="NZ_WWEQ01000010.1"/>
</dbReference>
<evidence type="ECO:0000256" key="9">
    <source>
        <dbReference type="SAM" id="Phobius"/>
    </source>
</evidence>
<keyword evidence="3" id="KW-0813">Transport</keyword>
<dbReference type="InterPro" id="IPR000060">
    <property type="entry name" value="BCCT_transptr"/>
</dbReference>
<keyword evidence="4" id="KW-1003">Cell membrane</keyword>
<dbReference type="AlphaFoldDB" id="A0A6N9H4Y4"/>
<name>A0A6N9H4Y4_9MICO</name>
<accession>A0A6N9H4Y4</accession>
<keyword evidence="11" id="KW-1185">Reference proteome</keyword>
<dbReference type="Proteomes" id="UP000469215">
    <property type="component" value="Unassembled WGS sequence"/>
</dbReference>
<evidence type="ECO:0000256" key="5">
    <source>
        <dbReference type="ARBA" id="ARBA00022692"/>
    </source>
</evidence>
<feature type="transmembrane region" description="Helical" evidence="9">
    <location>
        <begin position="29"/>
        <end position="48"/>
    </location>
</feature>
<evidence type="ECO:0000256" key="4">
    <source>
        <dbReference type="ARBA" id="ARBA00022475"/>
    </source>
</evidence>
<dbReference type="InterPro" id="IPR018093">
    <property type="entry name" value="BCCT_CS"/>
</dbReference>
<comment type="subcellular location">
    <subcellularLocation>
        <location evidence="1">Cell membrane</location>
        <topology evidence="1">Multi-pass membrane protein</topology>
    </subcellularLocation>
</comment>
<organism evidence="10 11">
    <name type="scientific">Brevibacterium rongguiense</name>
    <dbReference type="NCBI Taxonomy" id="2695267"/>
    <lineage>
        <taxon>Bacteria</taxon>
        <taxon>Bacillati</taxon>
        <taxon>Actinomycetota</taxon>
        <taxon>Actinomycetes</taxon>
        <taxon>Micrococcales</taxon>
        <taxon>Brevibacteriaceae</taxon>
        <taxon>Brevibacterium</taxon>
    </lineage>
</organism>
<dbReference type="Pfam" id="PF02028">
    <property type="entry name" value="BCCT"/>
    <property type="match status" value="1"/>
</dbReference>
<gene>
    <name evidence="10" type="ORF">GSY69_03855</name>
</gene>
<feature type="transmembrane region" description="Helical" evidence="9">
    <location>
        <begin position="425"/>
        <end position="444"/>
    </location>
</feature>
<feature type="region of interest" description="Disordered" evidence="8">
    <location>
        <begin position="1"/>
        <end position="24"/>
    </location>
</feature>
<comment type="similarity">
    <text evidence="2">Belongs to the BCCT transporter (TC 2.A.15) family.</text>
</comment>
<dbReference type="PROSITE" id="PS01303">
    <property type="entry name" value="BCCT"/>
    <property type="match status" value="1"/>
</dbReference>
<feature type="transmembrane region" description="Helical" evidence="9">
    <location>
        <begin position="338"/>
        <end position="360"/>
    </location>
</feature>
<evidence type="ECO:0000256" key="6">
    <source>
        <dbReference type="ARBA" id="ARBA00022989"/>
    </source>
</evidence>